<keyword evidence="6 8" id="KW-0472">Membrane</keyword>
<feature type="region of interest" description="Disordered" evidence="7">
    <location>
        <begin position="232"/>
        <end position="336"/>
    </location>
</feature>
<dbReference type="GO" id="GO:0016485">
    <property type="term" value="P:protein processing"/>
    <property type="evidence" value="ECO:0007669"/>
    <property type="project" value="InterPro"/>
</dbReference>
<gene>
    <name evidence="9" type="ORF">TEOVI_000335300</name>
</gene>
<evidence type="ECO:0000256" key="1">
    <source>
        <dbReference type="ARBA" id="ARBA00004141"/>
    </source>
</evidence>
<evidence type="ECO:0000256" key="6">
    <source>
        <dbReference type="ARBA" id="ARBA00023136"/>
    </source>
</evidence>
<name>A0A1G4IH57_TRYEQ</name>
<comment type="caution">
    <text evidence="9">The sequence shown here is derived from an EMBL/GenBank/DDBJ whole genome shotgun (WGS) entry which is preliminary data.</text>
</comment>
<feature type="transmembrane region" description="Helical" evidence="8">
    <location>
        <begin position="32"/>
        <end position="55"/>
    </location>
</feature>
<evidence type="ECO:0000256" key="4">
    <source>
        <dbReference type="ARBA" id="ARBA00022976"/>
    </source>
</evidence>
<dbReference type="AlphaFoldDB" id="A0A1G4IH57"/>
<keyword evidence="10" id="KW-1185">Reference proteome</keyword>
<dbReference type="Proteomes" id="UP000195570">
    <property type="component" value="Unassembled WGS sequence"/>
</dbReference>
<protein>
    <submittedName>
        <fullName evidence="9">Aph-1 protein, putative</fullName>
    </submittedName>
</protein>
<dbReference type="PANTHER" id="PTHR12889">
    <property type="entry name" value="GAMMA-SECRETASE SUBUNIT APH-1"/>
    <property type="match status" value="1"/>
</dbReference>
<evidence type="ECO:0000313" key="9">
    <source>
        <dbReference type="EMBL" id="SCU71772.1"/>
    </source>
</evidence>
<feature type="transmembrane region" description="Helical" evidence="8">
    <location>
        <begin position="67"/>
        <end position="92"/>
    </location>
</feature>
<evidence type="ECO:0000256" key="2">
    <source>
        <dbReference type="ARBA" id="ARBA00005577"/>
    </source>
</evidence>
<feature type="transmembrane region" description="Helical" evidence="8">
    <location>
        <begin position="6"/>
        <end position="25"/>
    </location>
</feature>
<feature type="transmembrane region" description="Helical" evidence="8">
    <location>
        <begin position="112"/>
        <end position="132"/>
    </location>
</feature>
<dbReference type="GO" id="GO:0016020">
    <property type="term" value="C:membrane"/>
    <property type="evidence" value="ECO:0007669"/>
    <property type="project" value="UniProtKB-SubCell"/>
</dbReference>
<comment type="similarity">
    <text evidence="2">Belongs to the APH-1 family.</text>
</comment>
<accession>A0A1G4IH57</accession>
<evidence type="ECO:0000256" key="8">
    <source>
        <dbReference type="SAM" id="Phobius"/>
    </source>
</evidence>
<reference evidence="9" key="1">
    <citation type="submission" date="2016-09" db="EMBL/GenBank/DDBJ databases">
        <authorList>
            <person name="Hebert L."/>
            <person name="Moumen B."/>
        </authorList>
    </citation>
    <scope>NUCLEOTIDE SEQUENCE [LARGE SCALE GENOMIC DNA]</scope>
    <source>
        <strain evidence="9">OVI</strain>
    </source>
</reference>
<sequence>MHFIGIVGCFLLLYSPLCLLTAVSLRAYPQLLIIALFGAVSAYVSLLLTGILYTIVQNVRTEDHTNAISYVVVLIQVCTSILFRVMLFVFLYRLERFARGYGQLIAKSSSRFALTSAAVGCGMGMVSSLRGAGTLLDATRRLEFYTDGTTLYDFNICPQMPLLQHAVLQAFLLLLCHIAWAVMTGQGVVALLVRRDKRRTLFDPLSDTLLGTDDYSGDYPNRAADVLVTNYNPDVVDNPQPAGNAVIEGESPAAAGGEGLTSSGTAPAVVSEQEPWGYQLNQPQREEEEGTNLLTTSSDKGPKTQEVGDEERISEQDTGVDTQDDGDGPSAQQSTQLLSKSLQEPTVLHRAPTVAVASLVSAAALQLSFSLFSLLSTGAYNYKTMEEVPFRGCMVTLPAQAAITAASLNAMFGLLRAEGFGNNAAGLEN</sequence>
<evidence type="ECO:0000256" key="7">
    <source>
        <dbReference type="SAM" id="MobiDB-lite"/>
    </source>
</evidence>
<dbReference type="RefSeq" id="XP_067082371.1">
    <property type="nucleotide sequence ID" value="XM_067226270.1"/>
</dbReference>
<evidence type="ECO:0000313" key="10">
    <source>
        <dbReference type="Proteomes" id="UP000195570"/>
    </source>
</evidence>
<evidence type="ECO:0000256" key="5">
    <source>
        <dbReference type="ARBA" id="ARBA00022989"/>
    </source>
</evidence>
<dbReference type="Pfam" id="PF06105">
    <property type="entry name" value="Aph-1"/>
    <property type="match status" value="1"/>
</dbReference>
<keyword evidence="3 8" id="KW-0812">Transmembrane</keyword>
<feature type="transmembrane region" description="Helical" evidence="8">
    <location>
        <begin position="170"/>
        <end position="193"/>
    </location>
</feature>
<proteinExistence type="inferred from homology"/>
<organism evidence="9 10">
    <name type="scientific">Trypanosoma equiperdum</name>
    <dbReference type="NCBI Taxonomy" id="5694"/>
    <lineage>
        <taxon>Eukaryota</taxon>
        <taxon>Discoba</taxon>
        <taxon>Euglenozoa</taxon>
        <taxon>Kinetoplastea</taxon>
        <taxon>Metakinetoplastina</taxon>
        <taxon>Trypanosomatida</taxon>
        <taxon>Trypanosomatidae</taxon>
        <taxon>Trypanosoma</taxon>
    </lineage>
</organism>
<dbReference type="VEuPathDB" id="TriTrypDB:TEOVI_000335300"/>
<dbReference type="InterPro" id="IPR009294">
    <property type="entry name" value="Aph-1"/>
</dbReference>
<dbReference type="GeneID" id="92377293"/>
<evidence type="ECO:0000256" key="3">
    <source>
        <dbReference type="ARBA" id="ARBA00022692"/>
    </source>
</evidence>
<dbReference type="EMBL" id="CZPT02001731">
    <property type="protein sequence ID" value="SCU71772.1"/>
    <property type="molecule type" value="Genomic_DNA"/>
</dbReference>
<keyword evidence="5 8" id="KW-1133">Transmembrane helix</keyword>
<keyword evidence="4" id="KW-0914">Notch signaling pathway</keyword>
<dbReference type="GO" id="GO:0007219">
    <property type="term" value="P:Notch signaling pathway"/>
    <property type="evidence" value="ECO:0007669"/>
    <property type="project" value="UniProtKB-KW"/>
</dbReference>
<comment type="subcellular location">
    <subcellularLocation>
        <location evidence="1">Membrane</location>
        <topology evidence="1">Multi-pass membrane protein</topology>
    </subcellularLocation>
</comment>